<name>A0A0G1WQP3_9BACT</name>
<evidence type="ECO:0000313" key="2">
    <source>
        <dbReference type="Proteomes" id="UP000034201"/>
    </source>
</evidence>
<organism evidence="1 2">
    <name type="scientific">Candidatus Adlerbacteria bacterium GW2011_GWC1_50_9</name>
    <dbReference type="NCBI Taxonomy" id="1618608"/>
    <lineage>
        <taxon>Bacteria</taxon>
        <taxon>Candidatus Adleribacteriota</taxon>
    </lineage>
</organism>
<reference evidence="1 2" key="1">
    <citation type="journal article" date="2015" name="Nature">
        <title>rRNA introns, odd ribosomes, and small enigmatic genomes across a large radiation of phyla.</title>
        <authorList>
            <person name="Brown C.T."/>
            <person name="Hug L.A."/>
            <person name="Thomas B.C."/>
            <person name="Sharon I."/>
            <person name="Castelle C.J."/>
            <person name="Singh A."/>
            <person name="Wilkins M.J."/>
            <person name="Williams K.H."/>
            <person name="Banfield J.F."/>
        </authorList>
    </citation>
    <scope>NUCLEOTIDE SEQUENCE [LARGE SCALE GENOMIC DNA]</scope>
</reference>
<proteinExistence type="predicted"/>
<dbReference type="Proteomes" id="UP000034201">
    <property type="component" value="Unassembled WGS sequence"/>
</dbReference>
<dbReference type="InterPro" id="IPR013211">
    <property type="entry name" value="LVIVD"/>
</dbReference>
<dbReference type="EMBL" id="LCQQ01000013">
    <property type="protein sequence ID" value="KKW21158.1"/>
    <property type="molecule type" value="Genomic_DNA"/>
</dbReference>
<dbReference type="Pfam" id="PF08309">
    <property type="entry name" value="LVIVD"/>
    <property type="match status" value="1"/>
</dbReference>
<comment type="caution">
    <text evidence="1">The sequence shown here is derived from an EMBL/GenBank/DDBJ whole genome shotgun (WGS) entry which is preliminary data.</text>
</comment>
<gene>
    <name evidence="1" type="ORF">UY61_C0013G0007</name>
</gene>
<sequence>MLIAMAILILVLSSVITVAFGGQAILSDSEIAGEALKKAQELIEEEQSLARKDFKLVNPVPEASDGIYRKRVLVETESDYLTKKVTAIVAWTGEHGRNLDIRLTALVTNFERAIGGDTCNSVVTGQNWTAPIYASYGFAMGDLLPSTMTGNFPVADIDVYNGKLYAAVSDTSINTDHTFFVFDASNPSVRPPYLGSADNAPTRQDGISAIHAAGKYVYAASLVGASFGPTPSCTLGPNCAQLQIFNVSNPASIPTPINFKVPGVFGSGGQAAGKSIFYKNGYVYLGLSKTASGPEFNIIDVRDPSNIRWIGGWSAGNAVNAIYVRKNFAYVAVATSVGQELFVLDIANPVNPVVVGGFDAASGGFGGYGKSIYAVGDALYFGRTFEPSAEREEFYILNNENPVSFLPVLGKRDTGESVNGIIVRDFLAFVLLGSQMQIMKISNPVNIDPAYAPPFLFSGTNVGKALDCEGNYLYIGTADSASNAGAITAVKPGI</sequence>
<evidence type="ECO:0008006" key="3">
    <source>
        <dbReference type="Google" id="ProtNLM"/>
    </source>
</evidence>
<dbReference type="AlphaFoldDB" id="A0A0G1WQP3"/>
<accession>A0A0G1WQP3</accession>
<protein>
    <recommendedName>
        <fullName evidence="3">LVIVD repeat protein</fullName>
    </recommendedName>
</protein>
<evidence type="ECO:0000313" key="1">
    <source>
        <dbReference type="EMBL" id="KKW21158.1"/>
    </source>
</evidence>